<feature type="chain" id="PRO_5046055053" evidence="2">
    <location>
        <begin position="30"/>
        <end position="66"/>
    </location>
</feature>
<evidence type="ECO:0000313" key="3">
    <source>
        <dbReference type="EMBL" id="WCT76323.1"/>
    </source>
</evidence>
<sequence length="66" mass="6539">MACPNPNSRGTALWTLAILLGALSGAAWADWHAPHHSRPPGRTAPISAKGAVGAPLPGAPLPGAIA</sequence>
<dbReference type="Proteomes" id="UP001218231">
    <property type="component" value="Chromosome"/>
</dbReference>
<keyword evidence="2" id="KW-0732">Signal</keyword>
<evidence type="ECO:0000256" key="2">
    <source>
        <dbReference type="SAM" id="SignalP"/>
    </source>
</evidence>
<gene>
    <name evidence="3" type="ORF">PQ457_10205</name>
</gene>
<evidence type="ECO:0000256" key="1">
    <source>
        <dbReference type="SAM" id="MobiDB-lite"/>
    </source>
</evidence>
<organism evidence="3 4">
    <name type="scientific">Novosphingobium humi</name>
    <dbReference type="NCBI Taxonomy" id="2282397"/>
    <lineage>
        <taxon>Bacteria</taxon>
        <taxon>Pseudomonadati</taxon>
        <taxon>Pseudomonadota</taxon>
        <taxon>Alphaproteobacteria</taxon>
        <taxon>Sphingomonadales</taxon>
        <taxon>Sphingomonadaceae</taxon>
        <taxon>Novosphingobium</taxon>
    </lineage>
</organism>
<dbReference type="RefSeq" id="WP_273616774.1">
    <property type="nucleotide sequence ID" value="NZ_CP117417.1"/>
</dbReference>
<protein>
    <submittedName>
        <fullName evidence="3">Uncharacterized protein</fullName>
    </submittedName>
</protein>
<feature type="compositionally biased region" description="Low complexity" evidence="1">
    <location>
        <begin position="50"/>
        <end position="66"/>
    </location>
</feature>
<evidence type="ECO:0000313" key="4">
    <source>
        <dbReference type="Proteomes" id="UP001218231"/>
    </source>
</evidence>
<feature type="signal peptide" evidence="2">
    <location>
        <begin position="1"/>
        <end position="29"/>
    </location>
</feature>
<keyword evidence="4" id="KW-1185">Reference proteome</keyword>
<accession>A0ABY7TSY9</accession>
<proteinExistence type="predicted"/>
<dbReference type="EMBL" id="CP117417">
    <property type="protein sequence ID" value="WCT76323.1"/>
    <property type="molecule type" value="Genomic_DNA"/>
</dbReference>
<reference evidence="3 4" key="1">
    <citation type="submission" date="2023-02" db="EMBL/GenBank/DDBJ databases">
        <title>Genome sequence of Novosphingobium humi KACC 19094.</title>
        <authorList>
            <person name="Kim S."/>
            <person name="Heo J."/>
            <person name="Kwon S.-W."/>
        </authorList>
    </citation>
    <scope>NUCLEOTIDE SEQUENCE [LARGE SCALE GENOMIC DNA]</scope>
    <source>
        <strain evidence="3 4">KACC 19094</strain>
    </source>
</reference>
<feature type="region of interest" description="Disordered" evidence="1">
    <location>
        <begin position="31"/>
        <end position="66"/>
    </location>
</feature>
<name>A0ABY7TSY9_9SPHN</name>